<evidence type="ECO:0000256" key="1">
    <source>
        <dbReference type="SAM" id="Coils"/>
    </source>
</evidence>
<evidence type="ECO:0000256" key="2">
    <source>
        <dbReference type="SAM" id="MobiDB-lite"/>
    </source>
</evidence>
<name>A0AA88SB55_CHASR</name>
<dbReference type="InterPro" id="IPR028039">
    <property type="entry name" value="CCDC32"/>
</dbReference>
<dbReference type="EMBL" id="JAUPFM010000016">
    <property type="protein sequence ID" value="KAK2826031.1"/>
    <property type="molecule type" value="Genomic_DNA"/>
</dbReference>
<proteinExistence type="predicted"/>
<dbReference type="Pfam" id="PF14989">
    <property type="entry name" value="CCDC32"/>
    <property type="match status" value="1"/>
</dbReference>
<comment type="caution">
    <text evidence="3">The sequence shown here is derived from an EMBL/GenBank/DDBJ whole genome shotgun (WGS) entry which is preliminary data.</text>
</comment>
<organism evidence="3 4">
    <name type="scientific">Channa striata</name>
    <name type="common">Snakehead murrel</name>
    <name type="synonym">Ophicephalus striatus</name>
    <dbReference type="NCBI Taxonomy" id="64152"/>
    <lineage>
        <taxon>Eukaryota</taxon>
        <taxon>Metazoa</taxon>
        <taxon>Chordata</taxon>
        <taxon>Craniata</taxon>
        <taxon>Vertebrata</taxon>
        <taxon>Euteleostomi</taxon>
        <taxon>Actinopterygii</taxon>
        <taxon>Neopterygii</taxon>
        <taxon>Teleostei</taxon>
        <taxon>Neoteleostei</taxon>
        <taxon>Acanthomorphata</taxon>
        <taxon>Anabantaria</taxon>
        <taxon>Anabantiformes</taxon>
        <taxon>Channoidei</taxon>
        <taxon>Channidae</taxon>
        <taxon>Channa</taxon>
    </lineage>
</organism>
<keyword evidence="1" id="KW-0175">Coiled coil</keyword>
<keyword evidence="4" id="KW-1185">Reference proteome</keyword>
<dbReference type="PANTHER" id="PTHR31800">
    <property type="entry name" value="COILED-COIL DOMAIN-CONTAINING PROTEIN 32"/>
    <property type="match status" value="1"/>
</dbReference>
<gene>
    <name evidence="3" type="ORF">Q5P01_020245</name>
</gene>
<protein>
    <recommendedName>
        <fullName evidence="5">Coiled-coil domain containing 32</fullName>
    </recommendedName>
</protein>
<feature type="region of interest" description="Disordered" evidence="2">
    <location>
        <begin position="223"/>
        <end position="260"/>
    </location>
</feature>
<evidence type="ECO:0008006" key="5">
    <source>
        <dbReference type="Google" id="ProtNLM"/>
    </source>
</evidence>
<feature type="compositionally biased region" description="Basic and acidic residues" evidence="2">
    <location>
        <begin position="245"/>
        <end position="260"/>
    </location>
</feature>
<feature type="compositionally biased region" description="Polar residues" evidence="2">
    <location>
        <begin position="225"/>
        <end position="238"/>
    </location>
</feature>
<dbReference type="AlphaFoldDB" id="A0AA88SB55"/>
<dbReference type="Proteomes" id="UP001187415">
    <property type="component" value="Unassembled WGS sequence"/>
</dbReference>
<evidence type="ECO:0000313" key="3">
    <source>
        <dbReference type="EMBL" id="KAK2826031.1"/>
    </source>
</evidence>
<sequence length="260" mass="29619">MSHTGSPCRDMTQISKRKRSRQLFTRIVRLFLSVDVNFPRPSSANHGLSNSNVTANHDTKFFDERVSHRMTDSFESQEVRSSGELWSEICSSLPDVQAPENNTDFKDSFQPQTQAGGQINGHLNGTIAPSAKWEPMEDSEIYIASLENRLKKLKGQSNDVTSRDMLRSLSQAKKECWDRFLHDAQTSELFQGGDMDESALEHFKRWLIPEKVAISAEELEYLLRPSQNKETVGSNQTQNEEDTVEERNNPEEDDAHSPEK</sequence>
<dbReference type="GO" id="GO:0044782">
    <property type="term" value="P:cilium organization"/>
    <property type="evidence" value="ECO:0007669"/>
    <property type="project" value="TreeGrafter"/>
</dbReference>
<dbReference type="PANTHER" id="PTHR31800:SF1">
    <property type="entry name" value="COILED-COIL DOMAIN-CONTAINING PROTEIN 32"/>
    <property type="match status" value="1"/>
</dbReference>
<evidence type="ECO:0000313" key="4">
    <source>
        <dbReference type="Proteomes" id="UP001187415"/>
    </source>
</evidence>
<accession>A0AA88SB55</accession>
<reference evidence="3" key="1">
    <citation type="submission" date="2023-07" db="EMBL/GenBank/DDBJ databases">
        <title>Chromosome-level Genome Assembly of Striped Snakehead (Channa striata).</title>
        <authorList>
            <person name="Liu H."/>
        </authorList>
    </citation>
    <scope>NUCLEOTIDE SEQUENCE</scope>
    <source>
        <strain evidence="3">Gz</strain>
        <tissue evidence="3">Muscle</tissue>
    </source>
</reference>
<feature type="coiled-coil region" evidence="1">
    <location>
        <begin position="136"/>
        <end position="163"/>
    </location>
</feature>